<name>A0A0J9X2T5_GEOCN</name>
<dbReference type="InterPro" id="IPR051345">
    <property type="entry name" value="Importin_beta-like_NTR"/>
</dbReference>
<dbReference type="InterPro" id="IPR011989">
    <property type="entry name" value="ARM-like"/>
</dbReference>
<evidence type="ECO:0000256" key="1">
    <source>
        <dbReference type="ARBA" id="ARBA00004123"/>
    </source>
</evidence>
<protein>
    <submittedName>
        <fullName evidence="5">Similar to Saccharomyces cerevisiae YGL016W KAP122 Karyopherin beta</fullName>
    </submittedName>
</protein>
<dbReference type="Gene3D" id="1.25.10.10">
    <property type="entry name" value="Leucine-rich Repeat Variant"/>
    <property type="match status" value="1"/>
</dbReference>
<dbReference type="PANTHER" id="PTHR12363">
    <property type="entry name" value="TRANSPORTIN 3 AND IMPORTIN 13"/>
    <property type="match status" value="1"/>
</dbReference>
<organism evidence="5 6">
    <name type="scientific">Geotrichum candidum</name>
    <name type="common">Oospora lactis</name>
    <name type="synonym">Dipodascus geotrichum</name>
    <dbReference type="NCBI Taxonomy" id="1173061"/>
    <lineage>
        <taxon>Eukaryota</taxon>
        <taxon>Fungi</taxon>
        <taxon>Dikarya</taxon>
        <taxon>Ascomycota</taxon>
        <taxon>Saccharomycotina</taxon>
        <taxon>Dipodascomycetes</taxon>
        <taxon>Dipodascales</taxon>
        <taxon>Dipodascaceae</taxon>
        <taxon>Geotrichum</taxon>
    </lineage>
</organism>
<dbReference type="EMBL" id="CCBN010000001">
    <property type="protein sequence ID" value="CDO51414.1"/>
    <property type="molecule type" value="Genomic_DNA"/>
</dbReference>
<dbReference type="GO" id="GO:0005737">
    <property type="term" value="C:cytoplasm"/>
    <property type="evidence" value="ECO:0007669"/>
    <property type="project" value="TreeGrafter"/>
</dbReference>
<dbReference type="PANTHER" id="PTHR12363:SF33">
    <property type="entry name" value="IMPORTIN-13"/>
    <property type="match status" value="1"/>
</dbReference>
<comment type="similarity">
    <text evidence="2">Belongs to the importin beta family.</text>
</comment>
<dbReference type="GO" id="GO:0005634">
    <property type="term" value="C:nucleus"/>
    <property type="evidence" value="ECO:0007669"/>
    <property type="project" value="UniProtKB-SubCell"/>
</dbReference>
<reference evidence="5" key="1">
    <citation type="submission" date="2014-03" db="EMBL/GenBank/DDBJ databases">
        <authorList>
            <person name="Casaregola S."/>
        </authorList>
    </citation>
    <scope>NUCLEOTIDE SEQUENCE [LARGE SCALE GENOMIC DNA]</scope>
    <source>
        <strain evidence="5">CLIB 918</strain>
    </source>
</reference>
<keyword evidence="4" id="KW-0539">Nucleus</keyword>
<dbReference type="GO" id="GO:0006606">
    <property type="term" value="P:protein import into nucleus"/>
    <property type="evidence" value="ECO:0007669"/>
    <property type="project" value="TreeGrafter"/>
</dbReference>
<keyword evidence="3" id="KW-0813">Transport</keyword>
<comment type="subcellular location">
    <subcellularLocation>
        <location evidence="1">Nucleus</location>
    </subcellularLocation>
</comment>
<sequence length="1039" mass="116365">MDISEISKLVESLYNGESNPQDIERTQFYLQDIQSSKAGWDLAAKLIHSPSSNCQFFGVLTYQSKIAAYTPSTDAKPLSEIREELLNALILISSHHGSHSHVLRKILSTLSSLFSKFPRNWHQCIHSTIAAIVASKAEQQPPHETEKVESSPSFHSVCQSLNEKQIILGLEFCIILIEDVKKNAALLNLHQETMLDSALDQNVPDLVVLLRYAVEVMYPSLAAPISDTILSSVFKAYSAWALNHPLSHEYIELLQPVTEFIFTYIQLHPDTSLCHVALDIISDVMTRYPSFYDHSHQSHLSQILCEIGQPIVLAIEEKNKKIQLAQPEAFIYDDDEEIIELHDRAEHFSKAAMAVCELSMADIDDLSSQEASVLLHQLLVITDFPGSPYVNNDLVIDLLEFWNIYTDAFLDSDDSIELSSEPNPYILNIIEILWNKAAFPSEKQRQQMAWDEDDWEAFTAFRDDFSEFLNSAVSLVGPSLLSNLVSHVLETLATATSTGSTEFVEWAKLEASLFCITALSDTFMDNSTSSINQQQQLLVQLFQITLLHALSQAQDIEVRKTGVSFVGAFAYFYNTELGRPFLATVLDYLFHSLSDPLLSTEASESLLTISSLLRTQLVEFLPSFFNMYTELYEQLEKDSRAHERTVLAISFVIQAVESIDQKSEYVNQLTSIIFQQLEQVSVEFHHDSNKKDTSSDNSTDDILFSRTLSLLTCLGNLGSGLQQTDSNWNENKFHFTSHLLEVVKIFTLEQPYFRTSPEICERCCSIIKSGLNNTTVDGEHRLAGPFKFSDQIGLEFIKAKHETGPVACYPYLVDLGCHIINTTDGGIGPAAIAQGLLGVFFGNNTIEKLLDYGPDEQAALLKLLCVGLDVAPQQIVASAGGLHQQHQAQTKAQFKLYTDFALAMLKMHDSTILRTATLYWTKLLGSLNKPATEQFPEETGLALVTVLMEMVSDVTARAYNLEYYLDILKALLFHLTLRPVAIEWLHKVLLAPEDSKASDGSTKSKEGGANADKMSKKEAYFQHLTSSDISSLSIKDIWY</sequence>
<evidence type="ECO:0000313" key="6">
    <source>
        <dbReference type="Proteomes" id="UP000242525"/>
    </source>
</evidence>
<dbReference type="STRING" id="1173061.A0A0J9X2T5"/>
<dbReference type="Proteomes" id="UP000242525">
    <property type="component" value="Unassembled WGS sequence"/>
</dbReference>
<accession>A0A0J9X2T5</accession>
<evidence type="ECO:0000313" key="5">
    <source>
        <dbReference type="EMBL" id="CDO51414.1"/>
    </source>
</evidence>
<gene>
    <name evidence="5" type="ORF">BN980_GECA01s05862g</name>
</gene>
<evidence type="ECO:0000256" key="2">
    <source>
        <dbReference type="ARBA" id="ARBA00007991"/>
    </source>
</evidence>
<dbReference type="InterPro" id="IPR016024">
    <property type="entry name" value="ARM-type_fold"/>
</dbReference>
<keyword evidence="6" id="KW-1185">Reference proteome</keyword>
<evidence type="ECO:0000256" key="3">
    <source>
        <dbReference type="ARBA" id="ARBA00022448"/>
    </source>
</evidence>
<dbReference type="SUPFAM" id="SSF48371">
    <property type="entry name" value="ARM repeat"/>
    <property type="match status" value="1"/>
</dbReference>
<dbReference type="OrthoDB" id="2016913at2759"/>
<dbReference type="AlphaFoldDB" id="A0A0J9X2T5"/>
<comment type="caution">
    <text evidence="5">The sequence shown here is derived from an EMBL/GenBank/DDBJ whole genome shotgun (WGS) entry which is preliminary data.</text>
</comment>
<proteinExistence type="inferred from homology"/>
<evidence type="ECO:0000256" key="4">
    <source>
        <dbReference type="ARBA" id="ARBA00023242"/>
    </source>
</evidence>